<comment type="subcellular location">
    <subcellularLocation>
        <location evidence="1">Cytoplasm</location>
        <location evidence="1">Cytoskeleton</location>
        <location evidence="1">Cilium axoneme</location>
    </subcellularLocation>
</comment>
<evidence type="ECO:0000256" key="3">
    <source>
        <dbReference type="ARBA" id="ARBA00022737"/>
    </source>
</evidence>
<gene>
    <name evidence="7" type="ORF">PPROV_000166500</name>
</gene>
<dbReference type="Pfam" id="PF00560">
    <property type="entry name" value="LRR_1"/>
    <property type="match status" value="1"/>
</dbReference>
<dbReference type="SMART" id="SM00220">
    <property type="entry name" value="S_TKc"/>
    <property type="match status" value="1"/>
</dbReference>
<feature type="binding site" evidence="4">
    <location>
        <position position="251"/>
    </location>
    <ligand>
        <name>ATP</name>
        <dbReference type="ChEBI" id="CHEBI:30616"/>
    </ligand>
</feature>
<protein>
    <recommendedName>
        <fullName evidence="6">Protein kinase domain-containing protein</fullName>
    </recommendedName>
</protein>
<dbReference type="InterPro" id="IPR000719">
    <property type="entry name" value="Prot_kinase_dom"/>
</dbReference>
<dbReference type="InterPro" id="IPR017441">
    <property type="entry name" value="Protein_kinase_ATP_BS"/>
</dbReference>
<dbReference type="InterPro" id="IPR050216">
    <property type="entry name" value="LRR_domain-containing"/>
</dbReference>
<keyword evidence="3" id="KW-0677">Repeat</keyword>
<organism evidence="7 8">
    <name type="scientific">Pycnococcus provasolii</name>
    <dbReference type="NCBI Taxonomy" id="41880"/>
    <lineage>
        <taxon>Eukaryota</taxon>
        <taxon>Viridiplantae</taxon>
        <taxon>Chlorophyta</taxon>
        <taxon>Pseudoscourfieldiophyceae</taxon>
        <taxon>Pseudoscourfieldiales</taxon>
        <taxon>Pycnococcaceae</taxon>
        <taxon>Pycnococcus</taxon>
    </lineage>
</organism>
<evidence type="ECO:0000256" key="4">
    <source>
        <dbReference type="PROSITE-ProRule" id="PRU10141"/>
    </source>
</evidence>
<reference evidence="7" key="1">
    <citation type="submission" date="2020-10" db="EMBL/GenBank/DDBJ databases">
        <title>Unveiling of a novel bifunctional photoreceptor, Dualchrome1, isolated from a cosmopolitan green alga.</title>
        <authorList>
            <person name="Suzuki S."/>
            <person name="Kawachi M."/>
        </authorList>
    </citation>
    <scope>NUCLEOTIDE SEQUENCE</scope>
    <source>
        <strain evidence="7">NIES 2893</strain>
    </source>
</reference>
<feature type="domain" description="Protein kinase" evidence="6">
    <location>
        <begin position="223"/>
        <end position="457"/>
    </location>
</feature>
<dbReference type="GO" id="GO:0004672">
    <property type="term" value="F:protein kinase activity"/>
    <property type="evidence" value="ECO:0007669"/>
    <property type="project" value="InterPro"/>
</dbReference>
<dbReference type="Proteomes" id="UP000660262">
    <property type="component" value="Unassembled WGS sequence"/>
</dbReference>
<dbReference type="PROSITE" id="PS00107">
    <property type="entry name" value="PROTEIN_KINASE_ATP"/>
    <property type="match status" value="1"/>
</dbReference>
<dbReference type="Gene3D" id="1.10.510.10">
    <property type="entry name" value="Transferase(Phosphotransferase) domain 1"/>
    <property type="match status" value="1"/>
</dbReference>
<dbReference type="GO" id="GO:0005524">
    <property type="term" value="F:ATP binding"/>
    <property type="evidence" value="ECO:0007669"/>
    <property type="project" value="UniProtKB-UniRule"/>
</dbReference>
<dbReference type="SMART" id="SM00369">
    <property type="entry name" value="LRR_TYP"/>
    <property type="match status" value="3"/>
</dbReference>
<dbReference type="OrthoDB" id="1668230at2759"/>
<dbReference type="SUPFAM" id="SSF52058">
    <property type="entry name" value="L domain-like"/>
    <property type="match status" value="1"/>
</dbReference>
<evidence type="ECO:0000256" key="5">
    <source>
        <dbReference type="SAM" id="MobiDB-lite"/>
    </source>
</evidence>
<dbReference type="InterPro" id="IPR032675">
    <property type="entry name" value="LRR_dom_sf"/>
</dbReference>
<dbReference type="AlphaFoldDB" id="A0A830HAE5"/>
<name>A0A830HAE5_9CHLO</name>
<dbReference type="EMBL" id="BNJQ01000004">
    <property type="protein sequence ID" value="GHP02910.1"/>
    <property type="molecule type" value="Genomic_DNA"/>
</dbReference>
<dbReference type="SUPFAM" id="SSF56112">
    <property type="entry name" value="Protein kinase-like (PK-like)"/>
    <property type="match status" value="1"/>
</dbReference>
<dbReference type="PANTHER" id="PTHR48051:SF1">
    <property type="entry name" value="RAS SUPPRESSOR PROTEIN 1"/>
    <property type="match status" value="1"/>
</dbReference>
<dbReference type="Pfam" id="PF00069">
    <property type="entry name" value="Pkinase"/>
    <property type="match status" value="1"/>
</dbReference>
<keyword evidence="4" id="KW-0067">ATP-binding</keyword>
<proteinExistence type="predicted"/>
<dbReference type="GO" id="GO:0005930">
    <property type="term" value="C:axoneme"/>
    <property type="evidence" value="ECO:0007669"/>
    <property type="project" value="UniProtKB-SubCell"/>
</dbReference>
<dbReference type="PANTHER" id="PTHR48051">
    <property type="match status" value="1"/>
</dbReference>
<feature type="region of interest" description="Disordered" evidence="5">
    <location>
        <begin position="437"/>
        <end position="457"/>
    </location>
</feature>
<dbReference type="Gene3D" id="3.80.10.10">
    <property type="entry name" value="Ribonuclease Inhibitor"/>
    <property type="match status" value="2"/>
</dbReference>
<evidence type="ECO:0000256" key="1">
    <source>
        <dbReference type="ARBA" id="ARBA00004430"/>
    </source>
</evidence>
<accession>A0A830HAE5</accession>
<comment type="caution">
    <text evidence="7">The sequence shown here is derived from an EMBL/GenBank/DDBJ whole genome shotgun (WGS) entry which is preliminary data.</text>
</comment>
<dbReference type="PROSITE" id="PS51450">
    <property type="entry name" value="LRR"/>
    <property type="match status" value="1"/>
</dbReference>
<dbReference type="InterPro" id="IPR001611">
    <property type="entry name" value="Leu-rich_rpt"/>
</dbReference>
<evidence type="ECO:0000256" key="2">
    <source>
        <dbReference type="ARBA" id="ARBA00022614"/>
    </source>
</evidence>
<dbReference type="InterPro" id="IPR011009">
    <property type="entry name" value="Kinase-like_dom_sf"/>
</dbReference>
<keyword evidence="4" id="KW-0547">Nucleotide-binding</keyword>
<sequence>MAMASGATLSLLSLLNDNDDQPLPEDVRALSELRLKQCDILVVPPRLCKLSDLTLLDLANNPLSSLPDSFASLVNLRVVFFLKNNFEVVPTVLGKLPNLYMLSFKSNRLTSFPDDALAPTIGWLILTDNKLTSLPSNIGDVPLRKATFANNCLASLPESLKRCETLELLRIAANDLKSLPPWLFTLPRLAWLGVAGNPCSYTNELADDAMTKLPHVAWSSLKFDEGGELGSGASGKVLAATAADGTRIAVKQYHAQATSDGRPEDEVKAAVAGSGHDNVMRTSFALDGASDADDGAFALGMPMLDMARYSVLGNTPSFQSVSRDTYPEGKKFQTARAYRWAVGIARALDHLHSKGICHGDVYGHNTLVDDVDGDLPALMSDFGAAWFFPPDSQLAPLIERMEMRAFGCMLEELAERCDEDDDRRKLLSSLASRCMSEDAASRPRTGEVRGELEKLLT</sequence>
<evidence type="ECO:0000313" key="7">
    <source>
        <dbReference type="EMBL" id="GHP02910.1"/>
    </source>
</evidence>
<evidence type="ECO:0000313" key="8">
    <source>
        <dbReference type="Proteomes" id="UP000660262"/>
    </source>
</evidence>
<evidence type="ECO:0000259" key="6">
    <source>
        <dbReference type="PROSITE" id="PS50011"/>
    </source>
</evidence>
<keyword evidence="8" id="KW-1185">Reference proteome</keyword>
<dbReference type="InterPro" id="IPR003591">
    <property type="entry name" value="Leu-rich_rpt_typical-subtyp"/>
</dbReference>
<dbReference type="PROSITE" id="PS50011">
    <property type="entry name" value="PROTEIN_KINASE_DOM"/>
    <property type="match status" value="1"/>
</dbReference>
<keyword evidence="2" id="KW-0433">Leucine-rich repeat</keyword>